<gene>
    <name evidence="2" type="ORF">MUK42_10916</name>
</gene>
<keyword evidence="3" id="KW-1185">Reference proteome</keyword>
<name>A0A9E7G196_9LILI</name>
<feature type="compositionally biased region" description="Polar residues" evidence="1">
    <location>
        <begin position="17"/>
        <end position="26"/>
    </location>
</feature>
<reference evidence="2" key="1">
    <citation type="submission" date="2022-05" db="EMBL/GenBank/DDBJ databases">
        <title>The Musa troglodytarum L. genome provides insights into the mechanism of non-climacteric behaviour and enrichment of carotenoids.</title>
        <authorList>
            <person name="Wang J."/>
        </authorList>
    </citation>
    <scope>NUCLEOTIDE SEQUENCE</scope>
    <source>
        <tissue evidence="2">Leaf</tissue>
    </source>
</reference>
<evidence type="ECO:0000313" key="2">
    <source>
        <dbReference type="EMBL" id="URE06976.1"/>
    </source>
</evidence>
<evidence type="ECO:0000313" key="3">
    <source>
        <dbReference type="Proteomes" id="UP001055439"/>
    </source>
</evidence>
<sequence length="101" mass="10708">MPLENCISANGGGYTPSPHSSANPFSREQCPKTPKSISHQTAVKDASAHPLLPLPPPVRSHSKLSTMRKKRCTTSLDLFTIALALCSNGLPHDSNDVDSSG</sequence>
<feature type="region of interest" description="Disordered" evidence="1">
    <location>
        <begin position="1"/>
        <end position="66"/>
    </location>
</feature>
<organism evidence="2 3">
    <name type="scientific">Musa troglodytarum</name>
    <name type="common">fe'i banana</name>
    <dbReference type="NCBI Taxonomy" id="320322"/>
    <lineage>
        <taxon>Eukaryota</taxon>
        <taxon>Viridiplantae</taxon>
        <taxon>Streptophyta</taxon>
        <taxon>Embryophyta</taxon>
        <taxon>Tracheophyta</taxon>
        <taxon>Spermatophyta</taxon>
        <taxon>Magnoliopsida</taxon>
        <taxon>Liliopsida</taxon>
        <taxon>Zingiberales</taxon>
        <taxon>Musaceae</taxon>
        <taxon>Musa</taxon>
    </lineage>
</organism>
<dbReference type="Proteomes" id="UP001055439">
    <property type="component" value="Chromosome 5"/>
</dbReference>
<evidence type="ECO:0000256" key="1">
    <source>
        <dbReference type="SAM" id="MobiDB-lite"/>
    </source>
</evidence>
<dbReference type="AlphaFoldDB" id="A0A9E7G196"/>
<protein>
    <submittedName>
        <fullName evidence="2">Uncharacterized protein</fullName>
    </submittedName>
</protein>
<proteinExistence type="predicted"/>
<accession>A0A9E7G196</accession>
<dbReference type="EMBL" id="CP097507">
    <property type="protein sequence ID" value="URE06976.1"/>
    <property type="molecule type" value="Genomic_DNA"/>
</dbReference>